<dbReference type="AlphaFoldDB" id="A0A382N5N7"/>
<dbReference type="PANTHER" id="PTHR32251:SF17">
    <property type="entry name" value="STEROID 5-ALPHA REDUCTASE C-TERMINAL DOMAIN-CONTAINING PROTEIN"/>
    <property type="match status" value="1"/>
</dbReference>
<dbReference type="GO" id="GO:0016020">
    <property type="term" value="C:membrane"/>
    <property type="evidence" value="ECO:0007669"/>
    <property type="project" value="TreeGrafter"/>
</dbReference>
<gene>
    <name evidence="2" type="ORF">METZ01_LOCUS307715</name>
</gene>
<keyword evidence="1" id="KW-0472">Membrane</keyword>
<reference evidence="2" key="1">
    <citation type="submission" date="2018-05" db="EMBL/GenBank/DDBJ databases">
        <authorList>
            <person name="Lanie J.A."/>
            <person name="Ng W.-L."/>
            <person name="Kazmierczak K.M."/>
            <person name="Andrzejewski T.M."/>
            <person name="Davidsen T.M."/>
            <person name="Wayne K.J."/>
            <person name="Tettelin H."/>
            <person name="Glass J.I."/>
            <person name="Rusch D."/>
            <person name="Podicherti R."/>
            <person name="Tsui H.-C.T."/>
            <person name="Winkler M.E."/>
        </authorList>
    </citation>
    <scope>NUCLEOTIDE SEQUENCE</scope>
</reference>
<feature type="transmembrane region" description="Helical" evidence="1">
    <location>
        <begin position="103"/>
        <end position="128"/>
    </location>
</feature>
<dbReference type="Pfam" id="PF06966">
    <property type="entry name" value="DUF1295"/>
    <property type="match status" value="1"/>
</dbReference>
<dbReference type="InterPro" id="IPR010721">
    <property type="entry name" value="UstE-like"/>
</dbReference>
<dbReference type="PANTHER" id="PTHR32251">
    <property type="entry name" value="3-OXO-5-ALPHA-STEROID 4-DEHYDROGENASE"/>
    <property type="match status" value="1"/>
</dbReference>
<organism evidence="2">
    <name type="scientific">marine metagenome</name>
    <dbReference type="NCBI Taxonomy" id="408172"/>
    <lineage>
        <taxon>unclassified sequences</taxon>
        <taxon>metagenomes</taxon>
        <taxon>ecological metagenomes</taxon>
    </lineage>
</organism>
<feature type="transmembrane region" description="Helical" evidence="1">
    <location>
        <begin position="6"/>
        <end position="23"/>
    </location>
</feature>
<dbReference type="PROSITE" id="PS50244">
    <property type="entry name" value="S5A_REDUCTASE"/>
    <property type="match status" value="1"/>
</dbReference>
<name>A0A382N5N7_9ZZZZ</name>
<keyword evidence="1" id="KW-1133">Transmembrane helix</keyword>
<feature type="transmembrane region" description="Helical" evidence="1">
    <location>
        <begin position="61"/>
        <end position="82"/>
    </location>
</feature>
<dbReference type="Gene3D" id="1.20.120.1630">
    <property type="match status" value="1"/>
</dbReference>
<feature type="transmembrane region" description="Helical" evidence="1">
    <location>
        <begin position="134"/>
        <end position="153"/>
    </location>
</feature>
<protein>
    <submittedName>
        <fullName evidence="2">Uncharacterized protein</fullName>
    </submittedName>
</protein>
<proteinExistence type="predicted"/>
<evidence type="ECO:0000313" key="2">
    <source>
        <dbReference type="EMBL" id="SVC54861.1"/>
    </source>
</evidence>
<sequence>MIGSVIFINWLCLSLLWSLSLKIKDASIIDIYWGFGFCVIAWSCLLFTYLGGDLISTSQWIMSALISIWGLRLTVYLAQRNIGKGEDYRYVKMRNASKKDWRFVSYFRVFMFQGLLQVIISTPIFLIFSKGDQIESSTLTAISIIVFSLGLFIETLSDQQMKQFRSDPASTNKIMNHGLWKFSRHPNYFGDFLQWLAVFILSLNTGTLWGILAPCMMLFIFLKLTIRILENAQIKKRPEYSDYIDSTNMFFPAFRKNK</sequence>
<accession>A0A382N5N7</accession>
<feature type="transmembrane region" description="Helical" evidence="1">
    <location>
        <begin position="30"/>
        <end position="49"/>
    </location>
</feature>
<evidence type="ECO:0000256" key="1">
    <source>
        <dbReference type="SAM" id="Phobius"/>
    </source>
</evidence>
<dbReference type="EMBL" id="UINC01097281">
    <property type="protein sequence ID" value="SVC54861.1"/>
    <property type="molecule type" value="Genomic_DNA"/>
</dbReference>
<keyword evidence="1" id="KW-0812">Transmembrane</keyword>